<feature type="region of interest" description="Disordered" evidence="1">
    <location>
        <begin position="35"/>
        <end position="57"/>
    </location>
</feature>
<name>A0AAW4XNA4_RHORH</name>
<proteinExistence type="predicted"/>
<protein>
    <submittedName>
        <fullName evidence="2">Helix-turn-helix domain-containing protein</fullName>
    </submittedName>
</protein>
<evidence type="ECO:0000256" key="1">
    <source>
        <dbReference type="SAM" id="MobiDB-lite"/>
    </source>
</evidence>
<gene>
    <name evidence="2" type="ORF">LQ384_29215</name>
</gene>
<sequence>MTTSTAEPIRSPPLHGALSYGVSRQTVTAWRKRYEASGVDGLSDRSRRPHSSPTRIDPAVEALICEMRRQHRRWGA</sequence>
<dbReference type="Pfam" id="PF13565">
    <property type="entry name" value="HTH_32"/>
    <property type="match status" value="1"/>
</dbReference>
<reference evidence="2" key="1">
    <citation type="submission" date="2021-11" db="EMBL/GenBank/DDBJ databases">
        <title>Development of a sustainable strategy for remediation of hydrocarbon-contaminated territories based on the waste exchange concept.</title>
        <authorList>
            <person name="Elkin A."/>
        </authorList>
    </citation>
    <scope>NUCLEOTIDE SEQUENCE</scope>
    <source>
        <strain evidence="2">IEGM 757</strain>
    </source>
</reference>
<dbReference type="InterPro" id="IPR009057">
    <property type="entry name" value="Homeodomain-like_sf"/>
</dbReference>
<evidence type="ECO:0000313" key="3">
    <source>
        <dbReference type="Proteomes" id="UP001198630"/>
    </source>
</evidence>
<dbReference type="Proteomes" id="UP001198630">
    <property type="component" value="Unassembled WGS sequence"/>
</dbReference>
<dbReference type="SUPFAM" id="SSF46689">
    <property type="entry name" value="Homeodomain-like"/>
    <property type="match status" value="1"/>
</dbReference>
<feature type="non-terminal residue" evidence="2">
    <location>
        <position position="76"/>
    </location>
</feature>
<comment type="caution">
    <text evidence="2">The sequence shown here is derived from an EMBL/GenBank/DDBJ whole genome shotgun (WGS) entry which is preliminary data.</text>
</comment>
<evidence type="ECO:0000313" key="2">
    <source>
        <dbReference type="EMBL" id="MCD2115148.1"/>
    </source>
</evidence>
<dbReference type="EMBL" id="JAJNCO010000088">
    <property type="protein sequence ID" value="MCD2115148.1"/>
    <property type="molecule type" value="Genomic_DNA"/>
</dbReference>
<organism evidence="2 3">
    <name type="scientific">Rhodococcus rhodochrous</name>
    <dbReference type="NCBI Taxonomy" id="1829"/>
    <lineage>
        <taxon>Bacteria</taxon>
        <taxon>Bacillati</taxon>
        <taxon>Actinomycetota</taxon>
        <taxon>Actinomycetes</taxon>
        <taxon>Mycobacteriales</taxon>
        <taxon>Nocardiaceae</taxon>
        <taxon>Rhodococcus</taxon>
    </lineage>
</organism>
<accession>A0AAW4XNA4</accession>
<dbReference type="AlphaFoldDB" id="A0AAW4XNA4"/>